<keyword evidence="3" id="KW-1185">Reference proteome</keyword>
<evidence type="ECO:0000313" key="3">
    <source>
        <dbReference type="Proteomes" id="UP001419268"/>
    </source>
</evidence>
<reference evidence="2 3" key="1">
    <citation type="submission" date="2024-01" db="EMBL/GenBank/DDBJ databases">
        <title>Genome assemblies of Stephania.</title>
        <authorList>
            <person name="Yang L."/>
        </authorList>
    </citation>
    <scope>NUCLEOTIDE SEQUENCE [LARGE SCALE GENOMIC DNA]</scope>
    <source>
        <strain evidence="2">JXDWG</strain>
        <tissue evidence="2">Leaf</tissue>
    </source>
</reference>
<evidence type="ECO:0000313" key="2">
    <source>
        <dbReference type="EMBL" id="KAK9156973.1"/>
    </source>
</evidence>
<dbReference type="AlphaFoldDB" id="A0AAP0KQQ3"/>
<feature type="compositionally biased region" description="Basic and acidic residues" evidence="1">
    <location>
        <begin position="26"/>
        <end position="48"/>
    </location>
</feature>
<proteinExistence type="predicted"/>
<gene>
    <name evidence="2" type="ORF">Scep_003547</name>
</gene>
<organism evidence="2 3">
    <name type="scientific">Stephania cephalantha</name>
    <dbReference type="NCBI Taxonomy" id="152367"/>
    <lineage>
        <taxon>Eukaryota</taxon>
        <taxon>Viridiplantae</taxon>
        <taxon>Streptophyta</taxon>
        <taxon>Embryophyta</taxon>
        <taxon>Tracheophyta</taxon>
        <taxon>Spermatophyta</taxon>
        <taxon>Magnoliopsida</taxon>
        <taxon>Ranunculales</taxon>
        <taxon>Menispermaceae</taxon>
        <taxon>Menispermoideae</taxon>
        <taxon>Cissampelideae</taxon>
        <taxon>Stephania</taxon>
    </lineage>
</organism>
<dbReference type="Proteomes" id="UP001419268">
    <property type="component" value="Unassembled WGS sequence"/>
</dbReference>
<comment type="caution">
    <text evidence="2">The sequence shown here is derived from an EMBL/GenBank/DDBJ whole genome shotgun (WGS) entry which is preliminary data.</text>
</comment>
<evidence type="ECO:0000256" key="1">
    <source>
        <dbReference type="SAM" id="MobiDB-lite"/>
    </source>
</evidence>
<accession>A0AAP0KQQ3</accession>
<feature type="region of interest" description="Disordered" evidence="1">
    <location>
        <begin position="1"/>
        <end position="54"/>
    </location>
</feature>
<dbReference type="EMBL" id="JBBNAG010000002">
    <property type="protein sequence ID" value="KAK9156973.1"/>
    <property type="molecule type" value="Genomic_DNA"/>
</dbReference>
<feature type="compositionally biased region" description="Polar residues" evidence="1">
    <location>
        <begin position="10"/>
        <end position="25"/>
    </location>
</feature>
<protein>
    <submittedName>
        <fullName evidence="2">Uncharacterized protein</fullName>
    </submittedName>
</protein>
<sequence length="54" mass="6143">MPRIPPSPPKTSSSVARLYLSSPSSYRHETQTQDKERGRGKKREKETTLRVSLS</sequence>
<name>A0AAP0KQQ3_9MAGN</name>